<protein>
    <recommendedName>
        <fullName evidence="3">DUF1833 domain-containing protein</fullName>
    </recommendedName>
</protein>
<dbReference type="AlphaFoldDB" id="A0A379Q9G7"/>
<sequence>MPTLREFKSKRPARKLYDTVTFYHSTFGYIRLVGNEMEPQVLGGETYQPVRLDVTQSQQSNTPVINTTLKFSRLAVDFKQALKKWIGASRIEAIQATYARFDSADRDTPLKPYMLYVSNVNMDASDVTVTISIKNPIKGNVAVLYDIDLFPGLRNV</sequence>
<evidence type="ECO:0000313" key="1">
    <source>
        <dbReference type="EMBL" id="SUF38171.1"/>
    </source>
</evidence>
<gene>
    <name evidence="1" type="ORF">NCTC9854_02482</name>
</gene>
<evidence type="ECO:0008006" key="3">
    <source>
        <dbReference type="Google" id="ProtNLM"/>
    </source>
</evidence>
<reference evidence="1 2" key="1">
    <citation type="submission" date="2018-06" db="EMBL/GenBank/DDBJ databases">
        <authorList>
            <consortium name="Pathogen Informatics"/>
            <person name="Doyle S."/>
        </authorList>
    </citation>
    <scope>NUCLEOTIDE SEQUENCE [LARGE SCALE GENOMIC DNA]</scope>
    <source>
        <strain evidence="1 2">NCTC9854</strain>
    </source>
</reference>
<accession>A0A379Q9G7</accession>
<name>A0A379Q9G7_SALER</name>
<dbReference type="Proteomes" id="UP000254773">
    <property type="component" value="Unassembled WGS sequence"/>
</dbReference>
<evidence type="ECO:0000313" key="2">
    <source>
        <dbReference type="Proteomes" id="UP000254773"/>
    </source>
</evidence>
<proteinExistence type="predicted"/>
<dbReference type="EMBL" id="UGWI01000001">
    <property type="protein sequence ID" value="SUF38171.1"/>
    <property type="molecule type" value="Genomic_DNA"/>
</dbReference>
<organism evidence="1 2">
    <name type="scientific">Salmonella enterica</name>
    <name type="common">Salmonella choleraesuis</name>
    <dbReference type="NCBI Taxonomy" id="28901"/>
    <lineage>
        <taxon>Bacteria</taxon>
        <taxon>Pseudomonadati</taxon>
        <taxon>Pseudomonadota</taxon>
        <taxon>Gammaproteobacteria</taxon>
        <taxon>Enterobacterales</taxon>
        <taxon>Enterobacteriaceae</taxon>
        <taxon>Salmonella</taxon>
    </lineage>
</organism>